<sequence>MSSDWRRCNRRRGRTPAVEATDFRRRMGSDWLPTTAAGGSGDAATRRRSFPARAKQRHPALAHGGERRRLEAKEAAAGGDDGLATAALQLDGSGRPTKKTAAFGWCGGEGGEGRRWAATGGGDERRRRRLLQLYDGDGGGLPAAKKKGEEGGRRRRRRKKKKKKKERTKRRIRFRGVTIPTKPGEDLNVLLIQIDVHPVDVRDQGSVVILFQVRVESSNKKGLIIDLLDVEEIEEVSTFEDNPCLTWNGVMNKAGCGESGRENLSVLKFLREPHHLCVVVEPKERPVE</sequence>
<name>A0A484KLC7_9ASTE</name>
<organism evidence="2 3">
    <name type="scientific">Cuscuta campestris</name>
    <dbReference type="NCBI Taxonomy" id="132261"/>
    <lineage>
        <taxon>Eukaryota</taxon>
        <taxon>Viridiplantae</taxon>
        <taxon>Streptophyta</taxon>
        <taxon>Embryophyta</taxon>
        <taxon>Tracheophyta</taxon>
        <taxon>Spermatophyta</taxon>
        <taxon>Magnoliopsida</taxon>
        <taxon>eudicotyledons</taxon>
        <taxon>Gunneridae</taxon>
        <taxon>Pentapetalae</taxon>
        <taxon>asterids</taxon>
        <taxon>lamiids</taxon>
        <taxon>Solanales</taxon>
        <taxon>Convolvulaceae</taxon>
        <taxon>Cuscuteae</taxon>
        <taxon>Cuscuta</taxon>
        <taxon>Cuscuta subgen. Grammica</taxon>
        <taxon>Cuscuta sect. Cleistogrammica</taxon>
    </lineage>
</organism>
<dbReference type="EMBL" id="OOIL02000346">
    <property type="protein sequence ID" value="VFQ63919.1"/>
    <property type="molecule type" value="Genomic_DNA"/>
</dbReference>
<gene>
    <name evidence="2" type="ORF">CCAM_LOCUS5695</name>
</gene>
<feature type="region of interest" description="Disordered" evidence="1">
    <location>
        <begin position="1"/>
        <end position="69"/>
    </location>
</feature>
<protein>
    <submittedName>
        <fullName evidence="2">Uncharacterized protein</fullName>
    </submittedName>
</protein>
<evidence type="ECO:0000313" key="2">
    <source>
        <dbReference type="EMBL" id="VFQ63919.1"/>
    </source>
</evidence>
<feature type="compositionally biased region" description="Basic residues" evidence="1">
    <location>
        <begin position="153"/>
        <end position="170"/>
    </location>
</feature>
<proteinExistence type="predicted"/>
<keyword evidence="3" id="KW-1185">Reference proteome</keyword>
<feature type="non-terminal residue" evidence="2">
    <location>
        <position position="288"/>
    </location>
</feature>
<reference evidence="2 3" key="1">
    <citation type="submission" date="2018-04" db="EMBL/GenBank/DDBJ databases">
        <authorList>
            <person name="Vogel A."/>
        </authorList>
    </citation>
    <scope>NUCLEOTIDE SEQUENCE [LARGE SCALE GENOMIC DNA]</scope>
</reference>
<feature type="region of interest" description="Disordered" evidence="1">
    <location>
        <begin position="132"/>
        <end position="170"/>
    </location>
</feature>
<evidence type="ECO:0000256" key="1">
    <source>
        <dbReference type="SAM" id="MobiDB-lite"/>
    </source>
</evidence>
<evidence type="ECO:0000313" key="3">
    <source>
        <dbReference type="Proteomes" id="UP000595140"/>
    </source>
</evidence>
<dbReference type="AlphaFoldDB" id="A0A484KLC7"/>
<feature type="compositionally biased region" description="Basic residues" evidence="1">
    <location>
        <begin position="46"/>
        <end position="60"/>
    </location>
</feature>
<accession>A0A484KLC7</accession>
<dbReference type="Proteomes" id="UP000595140">
    <property type="component" value="Unassembled WGS sequence"/>
</dbReference>